<evidence type="ECO:0000313" key="2">
    <source>
        <dbReference type="Proteomes" id="UP001596003"/>
    </source>
</evidence>
<comment type="caution">
    <text evidence="1">The sequence shown here is derived from an EMBL/GenBank/DDBJ whole genome shotgun (WGS) entry which is preliminary data.</text>
</comment>
<gene>
    <name evidence="1" type="ORF">ACFO3N_23705</name>
</gene>
<sequence>MAETIIENLKILSENFKHKFDTFTNSVILVNEMNKIKVQPEDEANFRITYNLRFNEKTILIPKEAVYHFCLDLFKRQNDSIEVIYSIVKPIDIDECFKIEKEEFLNIINVIKKELNYNYRLKHLFLESSRFEITYFNSLLIVEDKKKEYYSNVFNFRKI</sequence>
<dbReference type="RefSeq" id="WP_379801337.1">
    <property type="nucleotide sequence ID" value="NZ_JBHSFY010000022.1"/>
</dbReference>
<accession>A0ABV8ZM82</accession>
<name>A0ABV8ZM82_9FLAO</name>
<reference evidence="2" key="1">
    <citation type="journal article" date="2019" name="Int. J. Syst. Evol. Microbiol.">
        <title>The Global Catalogue of Microorganisms (GCM) 10K type strain sequencing project: providing services to taxonomists for standard genome sequencing and annotation.</title>
        <authorList>
            <consortium name="The Broad Institute Genomics Platform"/>
            <consortium name="The Broad Institute Genome Sequencing Center for Infectious Disease"/>
            <person name="Wu L."/>
            <person name="Ma J."/>
        </authorList>
    </citation>
    <scope>NUCLEOTIDE SEQUENCE [LARGE SCALE GENOMIC DNA]</scope>
    <source>
        <strain evidence="2">NBRC 103627</strain>
    </source>
</reference>
<proteinExistence type="predicted"/>
<dbReference type="Proteomes" id="UP001596003">
    <property type="component" value="Unassembled WGS sequence"/>
</dbReference>
<evidence type="ECO:0000313" key="1">
    <source>
        <dbReference type="EMBL" id="MFC4480093.1"/>
    </source>
</evidence>
<organism evidence="1 2">
    <name type="scientific">Flavobacterium chungangensis</name>
    <dbReference type="NCBI Taxonomy" id="2708132"/>
    <lineage>
        <taxon>Bacteria</taxon>
        <taxon>Pseudomonadati</taxon>
        <taxon>Bacteroidota</taxon>
        <taxon>Flavobacteriia</taxon>
        <taxon>Flavobacteriales</taxon>
        <taxon>Flavobacteriaceae</taxon>
        <taxon>Flavobacterium</taxon>
    </lineage>
</organism>
<dbReference type="EMBL" id="JBHSFY010000022">
    <property type="protein sequence ID" value="MFC4480093.1"/>
    <property type="molecule type" value="Genomic_DNA"/>
</dbReference>
<keyword evidence="2" id="KW-1185">Reference proteome</keyword>
<protein>
    <submittedName>
        <fullName evidence="1">Uncharacterized protein</fullName>
    </submittedName>
</protein>